<protein>
    <submittedName>
        <fullName evidence="2">Uncharacterized protein</fullName>
    </submittedName>
</protein>
<feature type="transmembrane region" description="Helical" evidence="1">
    <location>
        <begin position="94"/>
        <end position="117"/>
    </location>
</feature>
<evidence type="ECO:0000313" key="3">
    <source>
        <dbReference type="Proteomes" id="UP000037035"/>
    </source>
</evidence>
<keyword evidence="3" id="KW-1185">Reference proteome</keyword>
<keyword evidence="1" id="KW-0812">Transmembrane</keyword>
<proteinExistence type="predicted"/>
<dbReference type="EMBL" id="LAVV01007718">
    <property type="protein sequence ID" value="KNZ55010.1"/>
    <property type="molecule type" value="Genomic_DNA"/>
</dbReference>
<keyword evidence="1" id="KW-1133">Transmembrane helix</keyword>
<name>A0A0L6V4E4_9BASI</name>
<feature type="transmembrane region" description="Helical" evidence="1">
    <location>
        <begin position="65"/>
        <end position="88"/>
    </location>
</feature>
<keyword evidence="1" id="KW-0472">Membrane</keyword>
<evidence type="ECO:0000313" key="2">
    <source>
        <dbReference type="EMBL" id="KNZ55010.1"/>
    </source>
</evidence>
<feature type="transmembrane region" description="Helical" evidence="1">
    <location>
        <begin position="138"/>
        <end position="156"/>
    </location>
</feature>
<accession>A0A0L6V4E4</accession>
<dbReference type="Proteomes" id="UP000037035">
    <property type="component" value="Unassembled WGS sequence"/>
</dbReference>
<reference evidence="2 3" key="1">
    <citation type="submission" date="2015-08" db="EMBL/GenBank/DDBJ databases">
        <title>Next Generation Sequencing and Analysis of the Genome of Puccinia sorghi L Schw, the Causal Agent of Maize Common Rust.</title>
        <authorList>
            <person name="Rochi L."/>
            <person name="Burguener G."/>
            <person name="Darino M."/>
            <person name="Turjanski A."/>
            <person name="Kreff E."/>
            <person name="Dieguez M.J."/>
            <person name="Sacco F."/>
        </authorList>
    </citation>
    <scope>NUCLEOTIDE SEQUENCE [LARGE SCALE GENOMIC DNA]</scope>
    <source>
        <strain evidence="2 3">RO10H11247</strain>
    </source>
</reference>
<dbReference type="VEuPathDB" id="FungiDB:VP01_2795g1"/>
<comment type="caution">
    <text evidence="2">The sequence shown here is derived from an EMBL/GenBank/DDBJ whole genome shotgun (WGS) entry which is preliminary data.</text>
</comment>
<sequence length="323" mass="37605">MRTSFFIYSYGLQWVVKDCLYFVEKVFCVYIYAQLNSHLVLLHETSSFLSCGKFLSLSLSLFPHLYIGIGLALRLLILVWVSHVWWLFDSICFRALFGFCFSYVQPLSISGMTFILSRSLSPPLHLIHQCILFGFGNRLAHLLQLISITRIFLFYLQYYTSLFYPFFILFLFLYFYLLYVLWYANLGHKIIKTFLMTLSCRDLSQHIRVATGEAKYTQNLRMGLLWAVLDKWKGVVWMGLFSENCKSLTFSKIPVFILVWGLYRQRDGRSKFLLVAEMMQRKEGAGIRGGVWFQGFEQALEEDQADESCSGGRCRGKPPAEGF</sequence>
<gene>
    <name evidence="2" type="ORF">VP01_2795g1</name>
</gene>
<feature type="transmembrane region" description="Helical" evidence="1">
    <location>
        <begin position="162"/>
        <end position="184"/>
    </location>
</feature>
<organism evidence="2 3">
    <name type="scientific">Puccinia sorghi</name>
    <dbReference type="NCBI Taxonomy" id="27349"/>
    <lineage>
        <taxon>Eukaryota</taxon>
        <taxon>Fungi</taxon>
        <taxon>Dikarya</taxon>
        <taxon>Basidiomycota</taxon>
        <taxon>Pucciniomycotina</taxon>
        <taxon>Pucciniomycetes</taxon>
        <taxon>Pucciniales</taxon>
        <taxon>Pucciniaceae</taxon>
        <taxon>Puccinia</taxon>
    </lineage>
</organism>
<dbReference type="AlphaFoldDB" id="A0A0L6V4E4"/>
<evidence type="ECO:0000256" key="1">
    <source>
        <dbReference type="SAM" id="Phobius"/>
    </source>
</evidence>